<dbReference type="AlphaFoldDB" id="W7DFH3"/>
<gene>
    <name evidence="2" type="ORF">MCOL2_19149</name>
</gene>
<organism evidence="2 3">
    <name type="scientific">Listeria fleischmannii FSL S10-1203</name>
    <dbReference type="NCBI Taxonomy" id="1265822"/>
    <lineage>
        <taxon>Bacteria</taxon>
        <taxon>Bacillati</taxon>
        <taxon>Bacillota</taxon>
        <taxon>Bacilli</taxon>
        <taxon>Bacillales</taxon>
        <taxon>Listeriaceae</taxon>
        <taxon>Listeria</taxon>
    </lineage>
</organism>
<feature type="domain" description="Antirepressor protein C-terminal" evidence="1">
    <location>
        <begin position="6"/>
        <end position="114"/>
    </location>
</feature>
<dbReference type="GO" id="GO:0003677">
    <property type="term" value="F:DNA binding"/>
    <property type="evidence" value="ECO:0007669"/>
    <property type="project" value="InterPro"/>
</dbReference>
<dbReference type="InterPro" id="IPR005039">
    <property type="entry name" value="Ant_C"/>
</dbReference>
<accession>W7DFH3</accession>
<comment type="caution">
    <text evidence="2">The sequence shown here is derived from an EMBL/GenBank/DDBJ whole genome shotgun (WGS) entry which is preliminary data.</text>
</comment>
<dbReference type="Proteomes" id="UP000019241">
    <property type="component" value="Unassembled WGS sequence"/>
</dbReference>
<proteinExistence type="predicted"/>
<evidence type="ECO:0000259" key="1">
    <source>
        <dbReference type="Pfam" id="PF03374"/>
    </source>
</evidence>
<evidence type="ECO:0000313" key="3">
    <source>
        <dbReference type="Proteomes" id="UP000019241"/>
    </source>
</evidence>
<name>W7DFH3_9LIST</name>
<dbReference type="EMBL" id="AODM01000076">
    <property type="protein sequence ID" value="EUJ46211.1"/>
    <property type="molecule type" value="Genomic_DNA"/>
</dbReference>
<dbReference type="PATRIC" id="fig|1265822.4.peg.3913"/>
<sequence length="121" mass="13728">MRIQLEKENMSLKPKAFFADAVSDSKGTILIRDLAKLMKQNGVDIGEKRLFEWLRNEGYLIKCGSDKNRPTQRSMDMGLFKIKETAITRSNGTQISVTSKVTGKGQVYFMNKISETYLVSI</sequence>
<evidence type="ECO:0000313" key="2">
    <source>
        <dbReference type="EMBL" id="EUJ46211.1"/>
    </source>
</evidence>
<protein>
    <recommendedName>
        <fullName evidence="1">Antirepressor protein C-terminal domain-containing protein</fullName>
    </recommendedName>
</protein>
<dbReference type="Pfam" id="PF03374">
    <property type="entry name" value="ANT"/>
    <property type="match status" value="1"/>
</dbReference>
<reference evidence="2 3" key="1">
    <citation type="submission" date="2012-12" db="EMBL/GenBank/DDBJ databases">
        <title>Novel taxa of Listeriaceae from agricultural environments in the United States.</title>
        <authorList>
            <person name="den Bakker H.C."/>
            <person name="Allred A."/>
            <person name="Warchocki S."/>
            <person name="Wright E.M."/>
            <person name="Burrell A."/>
            <person name="Nightingale K.K."/>
            <person name="Kephart D."/>
            <person name="Wiedmann M."/>
        </authorList>
    </citation>
    <scope>NUCLEOTIDE SEQUENCE [LARGE SCALE GENOMIC DNA]</scope>
    <source>
        <strain evidence="2 3">FSL S10-1203</strain>
    </source>
</reference>